<feature type="domain" description="Vta1 C-terminal" evidence="11">
    <location>
        <begin position="569"/>
        <end position="604"/>
    </location>
</feature>
<evidence type="ECO:0000256" key="2">
    <source>
        <dbReference type="ARBA" id="ARBA00004496"/>
    </source>
</evidence>
<evidence type="ECO:0000256" key="8">
    <source>
        <dbReference type="ARBA" id="ARBA00023136"/>
    </source>
</evidence>
<gene>
    <name evidence="12" type="ORF">I206_05385</name>
</gene>
<dbReference type="GO" id="GO:0015031">
    <property type="term" value="P:protein transport"/>
    <property type="evidence" value="ECO:0007669"/>
    <property type="project" value="UniProtKB-KW"/>
</dbReference>
<keyword evidence="6" id="KW-0967">Endosome</keyword>
<dbReference type="PANTHER" id="PTHR46009">
    <property type="entry name" value="VACUOLAR PROTEIN SORTING-ASSOCIATED PROTEIN VTA1 HOMOLOG"/>
    <property type="match status" value="1"/>
</dbReference>
<dbReference type="PANTHER" id="PTHR46009:SF1">
    <property type="entry name" value="VACUOLAR PROTEIN SORTING-ASSOCIATED PROTEIN VTA1 HOMOLOG"/>
    <property type="match status" value="1"/>
</dbReference>
<evidence type="ECO:0000256" key="5">
    <source>
        <dbReference type="ARBA" id="ARBA00022490"/>
    </source>
</evidence>
<feature type="compositionally biased region" description="Pro residues" evidence="9">
    <location>
        <begin position="514"/>
        <end position="533"/>
    </location>
</feature>
<dbReference type="Pfam" id="PF18097">
    <property type="entry name" value="Vta1_C"/>
    <property type="match status" value="1"/>
</dbReference>
<dbReference type="InterPro" id="IPR041212">
    <property type="entry name" value="Vta1_C"/>
</dbReference>
<feature type="compositionally biased region" description="Low complexity" evidence="9">
    <location>
        <begin position="541"/>
        <end position="557"/>
    </location>
</feature>
<evidence type="ECO:0008006" key="13">
    <source>
        <dbReference type="Google" id="ProtNLM"/>
    </source>
</evidence>
<evidence type="ECO:0000256" key="6">
    <source>
        <dbReference type="ARBA" id="ARBA00022753"/>
    </source>
</evidence>
<dbReference type="InterPro" id="IPR023175">
    <property type="entry name" value="Vta1/CALS_N_sf"/>
</dbReference>
<sequence length="605" mass="65165">MSKSLSPNQQQQHYPLTPPISPDLPPFSRKSSPVPPYQLPKTTVENPFLKHRQSAQQQQTAHKSIPVCSRLSSINNNHRNHQAIAPNFFPSHLIVTMDQVKIPTENVPPGLKQCEQILKRANEIKKAEPVVAYWCCFSAAQKALNLKQRTKDDTLFLMSIIDALESMKVILANNEAITSEAAGAALVENFALKVFLSADNDDRAGNTGKASIRKFVVAGQFIEVMKCFEGGMTDELEQKLQYARWKAADGAKALREGRTPAAGPPIPETQEEFNPFPTIPTDAPSDPSHQHESPSQSRGSFSSQTRPQIPSNSSNTSTPIISPRPSPAPASRPTLPELKTSQGDLRTPTRNHSTGSGAWSTVATPGLPDDDSEMHVPPNKPELILPSAPPMTPPEKGSPGDKKNVRFMGPDGAPLSPASTHFTVSSYDVPPAPPPTDFASEPASPKPSPPTVVLQPPPGRPRGDSSASTSSRSGGNGINNHQPVNGKSPSSNTPISRNGQANTQPKQATNSVTVPPPPPPSLASYPMHPPSQPRPHGLGLTSPQPAQSQPHQHTSQSYGPTRTGLSRREVETVQKHAKWAVSAMEFDDYETARSELRKALNMLGG</sequence>
<dbReference type="STRING" id="1296096.A0A1B9HZA4"/>
<feature type="compositionally biased region" description="Polar residues" evidence="9">
    <location>
        <begin position="417"/>
        <end position="426"/>
    </location>
</feature>
<name>A0A1B9HZA4_9TREE</name>
<dbReference type="GeneID" id="30173754"/>
<dbReference type="GO" id="GO:0010008">
    <property type="term" value="C:endosome membrane"/>
    <property type="evidence" value="ECO:0007669"/>
    <property type="project" value="UniProtKB-SubCell"/>
</dbReference>
<keyword evidence="5" id="KW-0963">Cytoplasm</keyword>
<evidence type="ECO:0000259" key="10">
    <source>
        <dbReference type="Pfam" id="PF04652"/>
    </source>
</evidence>
<dbReference type="RefSeq" id="XP_019009824.2">
    <property type="nucleotide sequence ID" value="XM_019157106.2"/>
</dbReference>
<dbReference type="Gene3D" id="1.20.5.420">
    <property type="entry name" value="Immunoglobulin FC, subunit C"/>
    <property type="match status" value="1"/>
</dbReference>
<evidence type="ECO:0000256" key="7">
    <source>
        <dbReference type="ARBA" id="ARBA00022927"/>
    </source>
</evidence>
<feature type="compositionally biased region" description="Polar residues" evidence="9">
    <location>
        <begin position="1"/>
        <end position="14"/>
    </location>
</feature>
<dbReference type="OrthoDB" id="391137at2759"/>
<comment type="similarity">
    <text evidence="3">Belongs to the VTA1 family.</text>
</comment>
<feature type="compositionally biased region" description="Low complexity" evidence="9">
    <location>
        <begin position="293"/>
        <end position="303"/>
    </location>
</feature>
<evidence type="ECO:0000259" key="11">
    <source>
        <dbReference type="Pfam" id="PF18097"/>
    </source>
</evidence>
<evidence type="ECO:0000256" key="1">
    <source>
        <dbReference type="ARBA" id="ARBA00004481"/>
    </source>
</evidence>
<dbReference type="KEGG" id="kpin:30173754"/>
<feature type="region of interest" description="Disordered" evidence="9">
    <location>
        <begin position="1"/>
        <end position="42"/>
    </location>
</feature>
<evidence type="ECO:0000313" key="12">
    <source>
        <dbReference type="EMBL" id="OCF48605.1"/>
    </source>
</evidence>
<dbReference type="EMBL" id="KI894013">
    <property type="protein sequence ID" value="OCF48605.1"/>
    <property type="molecule type" value="Genomic_DNA"/>
</dbReference>
<keyword evidence="8" id="KW-0472">Membrane</keyword>
<dbReference type="Gene3D" id="1.25.40.270">
    <property type="entry name" value="Vacuolar protein sorting-associated protein vta1"/>
    <property type="match status" value="1"/>
</dbReference>
<feature type="compositionally biased region" description="Pro residues" evidence="9">
    <location>
        <begin position="16"/>
        <end position="25"/>
    </location>
</feature>
<reference evidence="12" key="2">
    <citation type="submission" date="2016-07" db="EMBL/GenBank/DDBJ databases">
        <title>Evolution of pathogenesis and genome organization in the Tremellales.</title>
        <authorList>
            <person name="Cuomo C."/>
            <person name="Litvintseva A."/>
            <person name="Heitman J."/>
            <person name="Chen Y."/>
            <person name="Sun S."/>
            <person name="Springer D."/>
            <person name="Dromer F."/>
            <person name="Young S."/>
            <person name="Zeng Q."/>
            <person name="Chapman S."/>
            <person name="Gujja S."/>
            <person name="Saif S."/>
            <person name="Birren B."/>
        </authorList>
    </citation>
    <scope>NUCLEOTIDE SEQUENCE</scope>
    <source>
        <strain evidence="12">CBS 10737</strain>
    </source>
</reference>
<keyword evidence="7" id="KW-0653">Protein transport</keyword>
<comment type="subcellular location">
    <subcellularLocation>
        <location evidence="2">Cytoplasm</location>
    </subcellularLocation>
    <subcellularLocation>
        <location evidence="1">Endosome membrane</location>
        <topology evidence="1">Peripheral membrane protein</topology>
    </subcellularLocation>
</comment>
<keyword evidence="4" id="KW-0813">Transport</keyword>
<feature type="domain" description="Vta1/callose synthase N-terminal" evidence="10">
    <location>
        <begin position="115"/>
        <end position="256"/>
    </location>
</feature>
<evidence type="ECO:0000256" key="4">
    <source>
        <dbReference type="ARBA" id="ARBA00022448"/>
    </source>
</evidence>
<accession>A0A1B9HZA4</accession>
<dbReference type="GO" id="GO:0032511">
    <property type="term" value="P:late endosome to vacuole transport via multivesicular body sorting pathway"/>
    <property type="evidence" value="ECO:0007669"/>
    <property type="project" value="InterPro"/>
</dbReference>
<reference evidence="12" key="1">
    <citation type="submission" date="2013-07" db="EMBL/GenBank/DDBJ databases">
        <title>The Genome Sequence of Cryptococcus pinus CBS10737.</title>
        <authorList>
            <consortium name="The Broad Institute Genome Sequencing Platform"/>
            <person name="Cuomo C."/>
            <person name="Litvintseva A."/>
            <person name="Chen Y."/>
            <person name="Heitman J."/>
            <person name="Sun S."/>
            <person name="Springer D."/>
            <person name="Dromer F."/>
            <person name="Young S.K."/>
            <person name="Zeng Q."/>
            <person name="Gargeya S."/>
            <person name="Fitzgerald M."/>
            <person name="Abouelleil A."/>
            <person name="Alvarado L."/>
            <person name="Berlin A.M."/>
            <person name="Chapman S.B."/>
            <person name="Dewar J."/>
            <person name="Goldberg J."/>
            <person name="Griggs A."/>
            <person name="Gujja S."/>
            <person name="Hansen M."/>
            <person name="Howarth C."/>
            <person name="Imamovic A."/>
            <person name="Larimer J."/>
            <person name="McCowan C."/>
            <person name="Murphy C."/>
            <person name="Pearson M."/>
            <person name="Priest M."/>
            <person name="Roberts A."/>
            <person name="Saif S."/>
            <person name="Shea T."/>
            <person name="Sykes S."/>
            <person name="Wortman J."/>
            <person name="Nusbaum C."/>
            <person name="Birren B."/>
        </authorList>
    </citation>
    <scope>NUCLEOTIDE SEQUENCE [LARGE SCALE GENOMIC DNA]</scope>
    <source>
        <strain evidence="12">CBS 10737</strain>
    </source>
</reference>
<protein>
    <recommendedName>
        <fullName evidence="13">Vacuolar protein sorting-associated protein VTA1</fullName>
    </recommendedName>
</protein>
<dbReference type="AlphaFoldDB" id="A0A1B9HZA4"/>
<dbReference type="Pfam" id="PF04652">
    <property type="entry name" value="Vta1"/>
    <property type="match status" value="1"/>
</dbReference>
<dbReference type="InterPro" id="IPR044538">
    <property type="entry name" value="Vta1-like"/>
</dbReference>
<organism evidence="12">
    <name type="scientific">Kwoniella pini CBS 10737</name>
    <dbReference type="NCBI Taxonomy" id="1296096"/>
    <lineage>
        <taxon>Eukaryota</taxon>
        <taxon>Fungi</taxon>
        <taxon>Dikarya</taxon>
        <taxon>Basidiomycota</taxon>
        <taxon>Agaricomycotina</taxon>
        <taxon>Tremellomycetes</taxon>
        <taxon>Tremellales</taxon>
        <taxon>Cryptococcaceae</taxon>
        <taxon>Kwoniella</taxon>
    </lineage>
</organism>
<evidence type="ECO:0000256" key="3">
    <source>
        <dbReference type="ARBA" id="ARBA00007895"/>
    </source>
</evidence>
<feature type="compositionally biased region" description="Low complexity" evidence="9">
    <location>
        <begin position="310"/>
        <end position="321"/>
    </location>
</feature>
<dbReference type="InterPro" id="IPR039431">
    <property type="entry name" value="Vta1/CALS_N"/>
</dbReference>
<feature type="compositionally biased region" description="Pro residues" evidence="9">
    <location>
        <begin position="444"/>
        <end position="460"/>
    </location>
</feature>
<proteinExistence type="inferred from homology"/>
<dbReference type="GO" id="GO:0005771">
    <property type="term" value="C:multivesicular body"/>
    <property type="evidence" value="ECO:0007669"/>
    <property type="project" value="TreeGrafter"/>
</dbReference>
<feature type="compositionally biased region" description="Polar residues" evidence="9">
    <location>
        <begin position="339"/>
        <end position="363"/>
    </location>
</feature>
<feature type="compositionally biased region" description="Low complexity" evidence="9">
    <location>
        <begin position="464"/>
        <end position="473"/>
    </location>
</feature>
<feature type="compositionally biased region" description="Polar residues" evidence="9">
    <location>
        <begin position="478"/>
        <end position="513"/>
    </location>
</feature>
<evidence type="ECO:0000256" key="9">
    <source>
        <dbReference type="SAM" id="MobiDB-lite"/>
    </source>
</evidence>
<feature type="region of interest" description="Disordered" evidence="9">
    <location>
        <begin position="256"/>
        <end position="570"/>
    </location>
</feature>